<name>A0A5B8ECE0_LACAM</name>
<dbReference type="InterPro" id="IPR029058">
    <property type="entry name" value="AB_hydrolase_fold"/>
</dbReference>
<accession>A0A5B8ECE0</accession>
<dbReference type="SUPFAM" id="SSF53474">
    <property type="entry name" value="alpha/beta-Hydrolases"/>
    <property type="match status" value="1"/>
</dbReference>
<proteinExistence type="predicted"/>
<dbReference type="RefSeq" id="WP_139962022.1">
    <property type="nucleotide sequence ID" value="NZ_CP029754.1"/>
</dbReference>
<dbReference type="Proteomes" id="UP000312326">
    <property type="component" value="Chromosome"/>
</dbReference>
<evidence type="ECO:0000313" key="2">
    <source>
        <dbReference type="EMBL" id="QDD69493.1"/>
    </source>
</evidence>
<dbReference type="AlphaFoldDB" id="A0A5B8ECE0"/>
<dbReference type="Proteomes" id="UP001141981">
    <property type="component" value="Unassembled WGS sequence"/>
</dbReference>
<reference evidence="2 3" key="1">
    <citation type="submission" date="2018-06" db="EMBL/GenBank/DDBJ databases">
        <title>Complete genome sequnece of Lactobacillus amylovorus PMRA3.</title>
        <authorList>
            <person name="Nam Y.-D."/>
            <person name="Chung W.-H."/>
            <person name="Park Y.S."/>
            <person name="Kang J."/>
        </authorList>
    </citation>
    <scope>NUCLEOTIDE SEQUENCE [LARGE SCALE GENOMIC DNA]</scope>
    <source>
        <strain evidence="2 3">PMRA3</strain>
    </source>
</reference>
<dbReference type="Pfam" id="PF11187">
    <property type="entry name" value="Mbeg1-like"/>
    <property type="match status" value="1"/>
</dbReference>
<reference evidence="1" key="2">
    <citation type="journal article" date="2022" name="Microorganisms">
        <title>Antibiotic Susceptibility, Resistance Gene Determinants and Corresponding Genomic Regions in Lactobacillus amylovorus Isolates Derived from Wild Boars and Domestic Pigs.</title>
        <authorList>
            <person name="Moravkova M."/>
            <person name="Kostovova I."/>
            <person name="Kavanova K."/>
            <person name="Pechar R."/>
            <person name="Stanek S."/>
            <person name="Brychta A."/>
            <person name="Zeman M."/>
            <person name="Kubasova T."/>
        </authorList>
    </citation>
    <scope>NUCLEOTIDE SEQUENCE</scope>
    <source>
        <strain evidence="1">M490A</strain>
    </source>
</reference>
<dbReference type="InterPro" id="IPR024499">
    <property type="entry name" value="Mbeg1-like"/>
</dbReference>
<dbReference type="EMBL" id="CP029754">
    <property type="protein sequence ID" value="QDD69493.1"/>
    <property type="molecule type" value="Genomic_DNA"/>
</dbReference>
<dbReference type="Gene3D" id="3.40.50.1820">
    <property type="entry name" value="alpha/beta hydrolase"/>
    <property type="match status" value="1"/>
</dbReference>
<evidence type="ECO:0000313" key="3">
    <source>
        <dbReference type="Proteomes" id="UP000312326"/>
    </source>
</evidence>
<organism evidence="2 3">
    <name type="scientific">Lactobacillus amylovorus</name>
    <dbReference type="NCBI Taxonomy" id="1604"/>
    <lineage>
        <taxon>Bacteria</taxon>
        <taxon>Bacillati</taxon>
        <taxon>Bacillota</taxon>
        <taxon>Bacilli</taxon>
        <taxon>Lactobacillales</taxon>
        <taxon>Lactobacillaceae</taxon>
        <taxon>Lactobacillus</taxon>
    </lineage>
</organism>
<gene>
    <name evidence="2" type="ORF">DM298_00090</name>
    <name evidence="1" type="ORF">ODU72_05805</name>
</gene>
<evidence type="ECO:0000313" key="1">
    <source>
        <dbReference type="EMBL" id="MDB6258189.1"/>
    </source>
</evidence>
<sequence>MAGTLDYLRWRGDLSFKEKPFNSVDASLFASFIYLPVDKSAKGHTLSEVAEKLRVLPSFQVQMHDENGTQIWLLPKSPRLGNVEILNWTNRMEKDPYPLQFTAATFQLDKKTILIVYRGTDSSIIGWNEDMNMNYMPKVYGQDVAANYLKEIAAKYPDDKIYLAGHSKGGNYAEYALSVAEPALQNRVIRAFSFDGPGFFHQVWRSPGFVRALPKMKTYLPESSIIGTMLDHPERVLIVKSTAPMIQQHDPRRWSVGRDSFVLAEGLTSGARSLRHSLIDFNHTIPDEQRGELWDALFQAFDELNITDVFQITANKLLGTVRFSRVIMALTPETRKYVLHMVGEILNAIRGNISLPFNETDFALYPKSNDSNKAPIFFEFYDKTVPSILPEEIKQRFKDDKEREQKNKDK</sequence>
<reference evidence="1" key="3">
    <citation type="submission" date="2022-10" db="EMBL/GenBank/DDBJ databases">
        <authorList>
            <person name="Kostovova I."/>
            <person name="Moravkova M."/>
            <person name="Pechar R."/>
        </authorList>
    </citation>
    <scope>NUCLEOTIDE SEQUENCE</scope>
    <source>
        <strain evidence="1">M490A</strain>
    </source>
</reference>
<protein>
    <submittedName>
        <fullName evidence="1">DUF2974 domain-containing protein</fullName>
    </submittedName>
    <submittedName>
        <fullName evidence="2">Esterase</fullName>
    </submittedName>
</protein>
<dbReference type="EMBL" id="JAOTGY010000009">
    <property type="protein sequence ID" value="MDB6258189.1"/>
    <property type="molecule type" value="Genomic_DNA"/>
</dbReference>